<dbReference type="EMBL" id="BMJI01000002">
    <property type="protein sequence ID" value="GGC82729.1"/>
    <property type="molecule type" value="Genomic_DNA"/>
</dbReference>
<reference evidence="4" key="1">
    <citation type="journal article" date="2019" name="Int. J. Syst. Evol. Microbiol.">
        <title>The Global Catalogue of Microorganisms (GCM) 10K type strain sequencing project: providing services to taxonomists for standard genome sequencing and annotation.</title>
        <authorList>
            <consortium name="The Broad Institute Genomics Platform"/>
            <consortium name="The Broad Institute Genome Sequencing Center for Infectious Disease"/>
            <person name="Wu L."/>
            <person name="Ma J."/>
        </authorList>
    </citation>
    <scope>NUCLEOTIDE SEQUENCE [LARGE SCALE GENOMIC DNA]</scope>
    <source>
        <strain evidence="4">CGMCC 1.15480</strain>
    </source>
</reference>
<evidence type="ECO:0000259" key="2">
    <source>
        <dbReference type="Pfam" id="PF22525"/>
    </source>
</evidence>
<dbReference type="Proteomes" id="UP000597761">
    <property type="component" value="Unassembled WGS sequence"/>
</dbReference>
<feature type="region of interest" description="Disordered" evidence="1">
    <location>
        <begin position="1"/>
        <end position="38"/>
    </location>
</feature>
<organism evidence="3 4">
    <name type="scientific">Tersicoccus solisilvae</name>
    <dbReference type="NCBI Taxonomy" id="1882339"/>
    <lineage>
        <taxon>Bacteria</taxon>
        <taxon>Bacillati</taxon>
        <taxon>Actinomycetota</taxon>
        <taxon>Actinomycetes</taxon>
        <taxon>Micrococcales</taxon>
        <taxon>Micrococcaceae</taxon>
        <taxon>Tersicoccus</taxon>
    </lineage>
</organism>
<evidence type="ECO:0000256" key="1">
    <source>
        <dbReference type="SAM" id="MobiDB-lite"/>
    </source>
</evidence>
<gene>
    <name evidence="3" type="primary">mihF</name>
    <name evidence="3" type="ORF">GCM10011512_06880</name>
</gene>
<dbReference type="InterPro" id="IPR010979">
    <property type="entry name" value="Ribosomal_uS13-like_H2TH"/>
</dbReference>
<name>A0ABQ1NQ83_9MICC</name>
<evidence type="ECO:0000313" key="3">
    <source>
        <dbReference type="EMBL" id="GGC82729.1"/>
    </source>
</evidence>
<keyword evidence="4" id="KW-1185">Reference proteome</keyword>
<dbReference type="Pfam" id="PF22525">
    <property type="entry name" value="H2TH_5"/>
    <property type="match status" value="1"/>
</dbReference>
<evidence type="ECO:0000313" key="4">
    <source>
        <dbReference type="Proteomes" id="UP000597761"/>
    </source>
</evidence>
<dbReference type="InterPro" id="IPR047806">
    <property type="entry name" value="IHF_actinobact"/>
</dbReference>
<feature type="domain" description="Integration host factor-like helix-two turn-helix" evidence="2">
    <location>
        <begin position="32"/>
        <end position="100"/>
    </location>
</feature>
<proteinExistence type="predicted"/>
<dbReference type="Gene3D" id="1.10.8.50">
    <property type="match status" value="1"/>
</dbReference>
<protein>
    <recommendedName>
        <fullName evidence="2">Integration host factor-like helix-two turn-helix domain-containing protein</fullName>
    </recommendedName>
</protein>
<dbReference type="SUPFAM" id="SSF46946">
    <property type="entry name" value="S13-like H2TH domain"/>
    <property type="match status" value="1"/>
</dbReference>
<dbReference type="InterPro" id="IPR055201">
    <property type="entry name" value="IHF-like_H2TH"/>
</dbReference>
<accession>A0ABQ1NQ83</accession>
<sequence length="105" mass="11158">MALKPLTTDERARARDKATAARSVRADAKSRLKSGNSSVASVIDSGASDEAIGRMKVSEMLESLPGVGKKRSAAIMAEVGISPSRRIRGLGVHQRKALIDYLTAH</sequence>
<feature type="compositionally biased region" description="Basic and acidic residues" evidence="1">
    <location>
        <begin position="7"/>
        <end position="30"/>
    </location>
</feature>
<dbReference type="NCBIfam" id="NF041260">
    <property type="entry name" value="actino_IHF"/>
    <property type="match status" value="1"/>
</dbReference>
<comment type="caution">
    <text evidence="3">The sequence shown here is derived from an EMBL/GenBank/DDBJ whole genome shotgun (WGS) entry which is preliminary data.</text>
</comment>
<dbReference type="RefSeq" id="WP_188666325.1">
    <property type="nucleotide sequence ID" value="NZ_BMJI01000002.1"/>
</dbReference>